<proteinExistence type="predicted"/>
<comment type="caution">
    <text evidence="1">The sequence shown here is derived from an EMBL/GenBank/DDBJ whole genome shotgun (WGS) entry which is preliminary data.</text>
</comment>
<evidence type="ECO:0000313" key="2">
    <source>
        <dbReference type="Proteomes" id="UP000240811"/>
    </source>
</evidence>
<reference evidence="2" key="1">
    <citation type="submission" date="2018-02" db="EMBL/GenBank/DDBJ databases">
        <title>Genome sequence of Candidatus Liberibacter europaeus.</title>
        <authorList>
            <person name="Frampton R.A."/>
            <person name="Thompson S.M."/>
            <person name="David C."/>
            <person name="Addison S.M."/>
            <person name="Smith G.R."/>
        </authorList>
    </citation>
    <scope>NUCLEOTIDE SEQUENCE [LARGE SCALE GENOMIC DNA]</scope>
</reference>
<dbReference type="EMBL" id="PSQJ01000006">
    <property type="protein sequence ID" value="PTL86192.1"/>
    <property type="molecule type" value="Genomic_DNA"/>
</dbReference>
<sequence length="97" mass="11321">MIKVEEVAEILRKMKANPKGNWRLEDVKKVCEVTTLKMSPPKRGSHYKVSSPYLRNHLTIPYAKPIHKIYIKAFVNLCNAHLECAHRANGEKKRLRR</sequence>
<gene>
    <name evidence="1" type="ORF">C4617_04805</name>
</gene>
<dbReference type="Proteomes" id="UP000240811">
    <property type="component" value="Unassembled WGS sequence"/>
</dbReference>
<organism evidence="1 2">
    <name type="scientific">Candidatus Liberibacter europaeus</name>
    <dbReference type="NCBI Taxonomy" id="744859"/>
    <lineage>
        <taxon>Bacteria</taxon>
        <taxon>Pseudomonadati</taxon>
        <taxon>Pseudomonadota</taxon>
        <taxon>Alphaproteobacteria</taxon>
        <taxon>Hyphomicrobiales</taxon>
        <taxon>Rhizobiaceae</taxon>
        <taxon>Liberibacter</taxon>
    </lineage>
</organism>
<dbReference type="AlphaFoldDB" id="A0A2T4VWN7"/>
<name>A0A2T4VWN7_9HYPH</name>
<evidence type="ECO:0000313" key="1">
    <source>
        <dbReference type="EMBL" id="PTL86192.1"/>
    </source>
</evidence>
<accession>A0A2T4VWN7</accession>
<protein>
    <submittedName>
        <fullName evidence="1">Uncharacterized protein</fullName>
    </submittedName>
</protein>